<evidence type="ECO:0000256" key="7">
    <source>
        <dbReference type="PROSITE-ProRule" id="PRU00042"/>
    </source>
</evidence>
<keyword evidence="2" id="KW-0479">Metal-binding</keyword>
<comment type="subcellular location">
    <subcellularLocation>
        <location evidence="1">Nucleus</location>
    </subcellularLocation>
</comment>
<name>A0A179GC96_PURLI</name>
<evidence type="ECO:0000256" key="8">
    <source>
        <dbReference type="SAM" id="MobiDB-lite"/>
    </source>
</evidence>
<feature type="compositionally biased region" description="Gly residues" evidence="8">
    <location>
        <begin position="116"/>
        <end position="127"/>
    </location>
</feature>
<dbReference type="PANTHER" id="PTHR40626">
    <property type="entry name" value="MIP31509P"/>
    <property type="match status" value="1"/>
</dbReference>
<evidence type="ECO:0000256" key="6">
    <source>
        <dbReference type="ARBA" id="ARBA00023242"/>
    </source>
</evidence>
<evidence type="ECO:0000256" key="4">
    <source>
        <dbReference type="ARBA" id="ARBA00022771"/>
    </source>
</evidence>
<accession>A0A179GC96</accession>
<organism evidence="10 11">
    <name type="scientific">Purpureocillium lilacinum</name>
    <name type="common">Paecilomyces lilacinus</name>
    <dbReference type="NCBI Taxonomy" id="33203"/>
    <lineage>
        <taxon>Eukaryota</taxon>
        <taxon>Fungi</taxon>
        <taxon>Dikarya</taxon>
        <taxon>Ascomycota</taxon>
        <taxon>Pezizomycotina</taxon>
        <taxon>Sordariomycetes</taxon>
        <taxon>Hypocreomycetidae</taxon>
        <taxon>Hypocreales</taxon>
        <taxon>Ophiocordycipitaceae</taxon>
        <taxon>Purpureocillium</taxon>
    </lineage>
</organism>
<feature type="compositionally biased region" description="Basic and acidic residues" evidence="8">
    <location>
        <begin position="211"/>
        <end position="221"/>
    </location>
</feature>
<dbReference type="Proteomes" id="UP000078240">
    <property type="component" value="Unassembled WGS sequence"/>
</dbReference>
<feature type="compositionally biased region" description="Basic and acidic residues" evidence="8">
    <location>
        <begin position="11"/>
        <end position="28"/>
    </location>
</feature>
<evidence type="ECO:0000259" key="9">
    <source>
        <dbReference type="PROSITE" id="PS50157"/>
    </source>
</evidence>
<dbReference type="Pfam" id="PF04082">
    <property type="entry name" value="Fungal_trans"/>
    <property type="match status" value="1"/>
</dbReference>
<feature type="compositionally biased region" description="Low complexity" evidence="8">
    <location>
        <begin position="74"/>
        <end position="86"/>
    </location>
</feature>
<gene>
    <name evidence="10" type="ORF">VFPBJ_09395</name>
</gene>
<dbReference type="Pfam" id="PF00096">
    <property type="entry name" value="zf-C2H2"/>
    <property type="match status" value="1"/>
</dbReference>
<evidence type="ECO:0000256" key="1">
    <source>
        <dbReference type="ARBA" id="ARBA00004123"/>
    </source>
</evidence>
<dbReference type="SMART" id="SM00355">
    <property type="entry name" value="ZnF_C2H2"/>
    <property type="match status" value="2"/>
</dbReference>
<dbReference type="OrthoDB" id="6077919at2759"/>
<evidence type="ECO:0000313" key="10">
    <source>
        <dbReference type="EMBL" id="OAQ75422.1"/>
    </source>
</evidence>
<evidence type="ECO:0000256" key="3">
    <source>
        <dbReference type="ARBA" id="ARBA00022737"/>
    </source>
</evidence>
<feature type="region of interest" description="Disordered" evidence="8">
    <location>
        <begin position="1"/>
        <end position="142"/>
    </location>
</feature>
<dbReference type="GO" id="GO:0000981">
    <property type="term" value="F:DNA-binding transcription factor activity, RNA polymerase II-specific"/>
    <property type="evidence" value="ECO:0007669"/>
    <property type="project" value="InterPro"/>
</dbReference>
<feature type="compositionally biased region" description="Polar residues" evidence="8">
    <location>
        <begin position="222"/>
        <end position="237"/>
    </location>
</feature>
<dbReference type="Gene3D" id="3.30.160.60">
    <property type="entry name" value="Classic Zinc Finger"/>
    <property type="match status" value="1"/>
</dbReference>
<dbReference type="InterPro" id="IPR051059">
    <property type="entry name" value="VerF-like"/>
</dbReference>
<dbReference type="SUPFAM" id="SSF57667">
    <property type="entry name" value="beta-beta-alpha zinc fingers"/>
    <property type="match status" value="1"/>
</dbReference>
<feature type="domain" description="C2H2-type" evidence="9">
    <location>
        <begin position="191"/>
        <end position="220"/>
    </location>
</feature>
<keyword evidence="4 7" id="KW-0863">Zinc-finger</keyword>
<dbReference type="CDD" id="cd12148">
    <property type="entry name" value="fungal_TF_MHR"/>
    <property type="match status" value="1"/>
</dbReference>
<feature type="compositionally biased region" description="Polar residues" evidence="8">
    <location>
        <begin position="87"/>
        <end position="110"/>
    </location>
</feature>
<proteinExistence type="predicted"/>
<comment type="caution">
    <text evidence="10">The sequence shown here is derived from an EMBL/GenBank/DDBJ whole genome shotgun (WGS) entry which is preliminary data.</text>
</comment>
<protein>
    <recommendedName>
        <fullName evidence="9">C2H2-type domain-containing protein</fullName>
    </recommendedName>
</protein>
<evidence type="ECO:0000256" key="5">
    <source>
        <dbReference type="ARBA" id="ARBA00022833"/>
    </source>
</evidence>
<dbReference type="EMBL" id="LSBH01000008">
    <property type="protein sequence ID" value="OAQ75422.1"/>
    <property type="molecule type" value="Genomic_DNA"/>
</dbReference>
<dbReference type="PROSITE" id="PS50157">
    <property type="entry name" value="ZINC_FINGER_C2H2_2"/>
    <property type="match status" value="1"/>
</dbReference>
<feature type="region of interest" description="Disordered" evidence="8">
    <location>
        <begin position="351"/>
        <end position="375"/>
    </location>
</feature>
<keyword evidence="3" id="KW-0677">Repeat</keyword>
<evidence type="ECO:0000256" key="2">
    <source>
        <dbReference type="ARBA" id="ARBA00022723"/>
    </source>
</evidence>
<dbReference type="PROSITE" id="PS00028">
    <property type="entry name" value="ZINC_FINGER_C2H2_1"/>
    <property type="match status" value="1"/>
</dbReference>
<dbReference type="InterPro" id="IPR007219">
    <property type="entry name" value="XnlR_reg_dom"/>
</dbReference>
<evidence type="ECO:0000313" key="11">
    <source>
        <dbReference type="Proteomes" id="UP000078240"/>
    </source>
</evidence>
<dbReference type="InterPro" id="IPR036236">
    <property type="entry name" value="Znf_C2H2_sf"/>
</dbReference>
<dbReference type="GO" id="GO:0000978">
    <property type="term" value="F:RNA polymerase II cis-regulatory region sequence-specific DNA binding"/>
    <property type="evidence" value="ECO:0007669"/>
    <property type="project" value="InterPro"/>
</dbReference>
<dbReference type="AlphaFoldDB" id="A0A179GC96"/>
<feature type="region of interest" description="Disordered" evidence="8">
    <location>
        <begin position="211"/>
        <end position="292"/>
    </location>
</feature>
<feature type="compositionally biased region" description="Low complexity" evidence="8">
    <location>
        <begin position="35"/>
        <end position="67"/>
    </location>
</feature>
<dbReference type="GO" id="GO:0000785">
    <property type="term" value="C:chromatin"/>
    <property type="evidence" value="ECO:0007669"/>
    <property type="project" value="TreeGrafter"/>
</dbReference>
<dbReference type="InterPro" id="IPR013087">
    <property type="entry name" value="Znf_C2H2_type"/>
</dbReference>
<keyword evidence="5" id="KW-0862">Zinc</keyword>
<dbReference type="GO" id="GO:0006351">
    <property type="term" value="P:DNA-templated transcription"/>
    <property type="evidence" value="ECO:0007669"/>
    <property type="project" value="InterPro"/>
</dbReference>
<dbReference type="GO" id="GO:0008270">
    <property type="term" value="F:zinc ion binding"/>
    <property type="evidence" value="ECO:0007669"/>
    <property type="project" value="UniProtKB-KW"/>
</dbReference>
<sequence length="986" mass="106737">MASLRNIMNVDDDHVDSHSLKKSKESAPRSHHHPASSASASSYANPADLSVANSSSSSGIAARGHSSNPPAHGLSSLDVDTASSSSFGLSHTTANYSQDRRQSNTSTDSMDSPYGQGHGHGHPGGSYSGTPMRPFVPGAEAPVKLTPITGRVSRAKKGLAVHTCETCRPPKTFTRAEHLRRHQLSHQPPELSCQVPGCDKVFHRKDLLDRHLQKHDQDNRTAKSTPRQSSTARSFGSRSPRHGSYGPSPPGSMLSMGHPFSSPPPGATSAANTSSQGVHMMPGHWASTGGSTAHIRSASDNFSLMDSVPGLQSASSKASGFSQARPPTGLGVMDVPELNLQDVGSANVPWQDSSGVVTSSSGSSYSTPPSEVSRAPATVRAPSAEWTAPLGPPVASRTLQSPIAVSGAYPAPFGYDSSPPAVYPSVYGDGAGVLLPGYDESLYNPQIPSNTVRNSLSPQLAVGPSSETLVTAPAALAPDRVISPMLCGRQPDTAFGFLMAGDLIHVPLSREARNEIPVYIDKYWEKVHPLYPIIHRPSFEDASGVDSQHHDILRCAMAAVATQFLEHKEHRINGSQLHAHALHECKRIPQSNWSLSIMQALLLCEHYAQFRGRSKEAYLPSAQFNALCQMVANSQFALDSVTLGCDNFQRWRSWTHLESCRRILSACFLLSVHGIWYYEQPVTSFLGLDNFSPMMLSIPLSAGTKKAWEAETADSWASIDFSTVKSRTVGDAMQEQLSPAMIESMPRFDSSLLLAAHALQLPRRRNPTEVDIFQDASCIKPHDMVIPTLFQHSPGGYTYLALHYTPLQCLLSVSGDSWILNNKVSHPSIFIDHKMKLQKWRRSGNAAAATVFAAKALRIFLNLGPNAFGHNDVLLAGQKRSLPSWTDISDFWGVYVCALICWAFGYEGKRNPSKSSRGAAVGWLLTVSELEPGDLQNLTGREESQGVVGLIHDVLGRDCLGGRNILYADAVRVLRKLEEVDNWAWI</sequence>
<dbReference type="GO" id="GO:0005634">
    <property type="term" value="C:nucleus"/>
    <property type="evidence" value="ECO:0007669"/>
    <property type="project" value="UniProtKB-SubCell"/>
</dbReference>
<keyword evidence="6" id="KW-0539">Nucleus</keyword>
<feature type="compositionally biased region" description="Low complexity" evidence="8">
    <location>
        <begin position="353"/>
        <end position="373"/>
    </location>
</feature>
<reference evidence="10 11" key="1">
    <citation type="submission" date="2016-01" db="EMBL/GenBank/DDBJ databases">
        <title>Biosynthesis of antibiotic leucinostatins and their inhibition on Phytophthora in bio-control Purpureocillium lilacinum.</title>
        <authorList>
            <person name="Wang G."/>
            <person name="Liu Z."/>
            <person name="Lin R."/>
            <person name="Li E."/>
            <person name="Mao Z."/>
            <person name="Ling J."/>
            <person name="Yin W."/>
            <person name="Xie B."/>
        </authorList>
    </citation>
    <scope>NUCLEOTIDE SEQUENCE [LARGE SCALE GENOMIC DNA]</scope>
    <source>
        <strain evidence="10">PLBJ-1</strain>
    </source>
</reference>
<dbReference type="PANTHER" id="PTHR40626:SF30">
    <property type="entry name" value="FINGER DOMAIN PROTEIN, PUTATIVE (AFU_ORTHOLOGUE AFUA_4G13600)-RELATED"/>
    <property type="match status" value="1"/>
</dbReference>